<dbReference type="AlphaFoldDB" id="A0A8J2WDQ9"/>
<comment type="caution">
    <text evidence="3">The sequence shown here is derived from an EMBL/GenBank/DDBJ whole genome shotgun (WGS) entry which is preliminary data.</text>
</comment>
<proteinExistence type="inferred from homology"/>
<keyword evidence="4" id="KW-1185">Reference proteome</keyword>
<dbReference type="OrthoDB" id="6352742at2759"/>
<evidence type="ECO:0000313" key="3">
    <source>
        <dbReference type="EMBL" id="CAH0103268.1"/>
    </source>
</evidence>
<dbReference type="InterPro" id="IPR006628">
    <property type="entry name" value="PUR-bd_fam"/>
</dbReference>
<evidence type="ECO:0000256" key="2">
    <source>
        <dbReference type="ARBA" id="ARBA00023125"/>
    </source>
</evidence>
<accession>A0A8J2WDQ9</accession>
<evidence type="ECO:0000313" key="4">
    <source>
        <dbReference type="Proteomes" id="UP000789390"/>
    </source>
</evidence>
<dbReference type="Proteomes" id="UP000789390">
    <property type="component" value="Unassembled WGS sequence"/>
</dbReference>
<dbReference type="Gene3D" id="3.30.2450.30">
    <property type="match status" value="1"/>
</dbReference>
<comment type="similarity">
    <text evidence="1">Belongs to the PUR DNA-binding protein family.</text>
</comment>
<dbReference type="GO" id="GO:0032422">
    <property type="term" value="F:purine-rich negative regulatory element binding"/>
    <property type="evidence" value="ECO:0007669"/>
    <property type="project" value="InterPro"/>
</dbReference>
<sequence length="313" mass="36755">MVPSNILRSLYKHPQSRRNSKRFRCSNLLSFKTNSPGERMSPYFNLCTKLTIRSKEYSIYCKRDARHGAIFKIAEMIGLPDGRVVVNKIFVTLDVATELCERLNALEQLYQESRPLPRNGQLHFEEMIEEESTLKLDLNVREYRQNLQITQSKKIMTRGPCDSLNIPDVGEFRRALSQLVEDFANNTLTLSIETDDSGISKVIRGDRVAVIYCSIRPWPWTRSYPIKELLFDPTLVGLILFDRDVDKIREYCEHTYPNLMVDSYVDMDYEQNDWTAVLFENMKIRWIRRGQQFRINEHPGTLSLKQEDHWFTA</sequence>
<gene>
    <name evidence="3" type="ORF">DGAL_LOCUS5804</name>
</gene>
<dbReference type="EMBL" id="CAKKLH010000106">
    <property type="protein sequence ID" value="CAH0103268.1"/>
    <property type="molecule type" value="Genomic_DNA"/>
</dbReference>
<keyword evidence="2" id="KW-0238">DNA-binding</keyword>
<reference evidence="3" key="1">
    <citation type="submission" date="2021-11" db="EMBL/GenBank/DDBJ databases">
        <authorList>
            <person name="Schell T."/>
        </authorList>
    </citation>
    <scope>NUCLEOTIDE SEQUENCE</scope>
    <source>
        <strain evidence="3">M5</strain>
    </source>
</reference>
<organism evidence="3 4">
    <name type="scientific">Daphnia galeata</name>
    <dbReference type="NCBI Taxonomy" id="27404"/>
    <lineage>
        <taxon>Eukaryota</taxon>
        <taxon>Metazoa</taxon>
        <taxon>Ecdysozoa</taxon>
        <taxon>Arthropoda</taxon>
        <taxon>Crustacea</taxon>
        <taxon>Branchiopoda</taxon>
        <taxon>Diplostraca</taxon>
        <taxon>Cladocera</taxon>
        <taxon>Anomopoda</taxon>
        <taxon>Daphniidae</taxon>
        <taxon>Daphnia</taxon>
    </lineage>
</organism>
<dbReference type="Pfam" id="PF04845">
    <property type="entry name" value="PurA"/>
    <property type="match status" value="1"/>
</dbReference>
<name>A0A8J2WDQ9_9CRUS</name>
<protein>
    <submittedName>
        <fullName evidence="3">Uncharacterized protein</fullName>
    </submittedName>
</protein>
<dbReference type="GO" id="GO:0000977">
    <property type="term" value="F:RNA polymerase II transcription regulatory region sequence-specific DNA binding"/>
    <property type="evidence" value="ECO:0007669"/>
    <property type="project" value="InterPro"/>
</dbReference>
<evidence type="ECO:0000256" key="1">
    <source>
        <dbReference type="ARBA" id="ARBA00009251"/>
    </source>
</evidence>